<name>A0A1M5FC83_LOKAT</name>
<dbReference type="GO" id="GO:0000271">
    <property type="term" value="P:polysaccharide biosynthetic process"/>
    <property type="evidence" value="ECO:0007669"/>
    <property type="project" value="UniProtKB-KW"/>
</dbReference>
<gene>
    <name evidence="6" type="ORF">SAMN05444339_11913</name>
</gene>
<dbReference type="InterPro" id="IPR047141">
    <property type="entry name" value="Stealth"/>
</dbReference>
<feature type="domain" description="Stealth protein CR2 conserved region 2" evidence="4">
    <location>
        <begin position="37"/>
        <end position="141"/>
    </location>
</feature>
<protein>
    <submittedName>
        <fullName evidence="6">Stealth protein CR1, conserved region 1</fullName>
    </submittedName>
</protein>
<comment type="similarity">
    <text evidence="1">Belongs to the stealth family.</text>
</comment>
<dbReference type="AlphaFoldDB" id="A0A1M5FC83"/>
<organism evidence="6 7">
    <name type="scientific">Loktanella atrilutea</name>
    <dbReference type="NCBI Taxonomy" id="366533"/>
    <lineage>
        <taxon>Bacteria</taxon>
        <taxon>Pseudomonadati</taxon>
        <taxon>Pseudomonadota</taxon>
        <taxon>Alphaproteobacteria</taxon>
        <taxon>Rhodobacterales</taxon>
        <taxon>Roseobacteraceae</taxon>
        <taxon>Loktanella</taxon>
    </lineage>
</organism>
<evidence type="ECO:0000256" key="2">
    <source>
        <dbReference type="ARBA" id="ARBA00022679"/>
    </source>
</evidence>
<accession>A0A1M5FC83</accession>
<keyword evidence="2" id="KW-0808">Transferase</keyword>
<dbReference type="PANTHER" id="PTHR24045">
    <property type="match status" value="1"/>
</dbReference>
<feature type="domain" description="Stealth protein CR1 conserved region 1" evidence="5">
    <location>
        <begin position="2"/>
        <end position="23"/>
    </location>
</feature>
<dbReference type="GO" id="GO:0016772">
    <property type="term" value="F:transferase activity, transferring phosphorus-containing groups"/>
    <property type="evidence" value="ECO:0007669"/>
    <property type="project" value="InterPro"/>
</dbReference>
<evidence type="ECO:0000259" key="5">
    <source>
        <dbReference type="Pfam" id="PF17101"/>
    </source>
</evidence>
<proteinExistence type="inferred from homology"/>
<dbReference type="Proteomes" id="UP000183987">
    <property type="component" value="Unassembled WGS sequence"/>
</dbReference>
<keyword evidence="3" id="KW-0270">Exopolysaccharide synthesis</keyword>
<dbReference type="InterPro" id="IPR031358">
    <property type="entry name" value="Stealth_CR1"/>
</dbReference>
<dbReference type="PANTHER" id="PTHR24045:SF0">
    <property type="entry name" value="N-ACETYLGLUCOSAMINE-1-PHOSPHOTRANSFERASE SUBUNITS ALPHA_BETA"/>
    <property type="match status" value="1"/>
</dbReference>
<dbReference type="Pfam" id="PF11380">
    <property type="entry name" value="Stealth_CR2"/>
    <property type="match status" value="1"/>
</dbReference>
<dbReference type="InterPro" id="IPR021520">
    <property type="entry name" value="Stealth_CR2"/>
</dbReference>
<dbReference type="EMBL" id="FQUE01000019">
    <property type="protein sequence ID" value="SHF89144.1"/>
    <property type="molecule type" value="Genomic_DNA"/>
</dbReference>
<reference evidence="7" key="1">
    <citation type="submission" date="2016-11" db="EMBL/GenBank/DDBJ databases">
        <authorList>
            <person name="Varghese N."/>
            <person name="Submissions S."/>
        </authorList>
    </citation>
    <scope>NUCLEOTIDE SEQUENCE [LARGE SCALE GENOMIC DNA]</scope>
    <source>
        <strain evidence="7">DSM 29326</strain>
    </source>
</reference>
<evidence type="ECO:0000259" key="4">
    <source>
        <dbReference type="Pfam" id="PF11380"/>
    </source>
</evidence>
<dbReference type="STRING" id="366533.SAMN05444339_11913"/>
<dbReference type="Pfam" id="PF17101">
    <property type="entry name" value="Stealth_CR1"/>
    <property type="match status" value="1"/>
</dbReference>
<dbReference type="OrthoDB" id="9776077at2"/>
<keyword evidence="7" id="KW-1185">Reference proteome</keyword>
<evidence type="ECO:0000256" key="1">
    <source>
        <dbReference type="ARBA" id="ARBA00007583"/>
    </source>
</evidence>
<evidence type="ECO:0000256" key="3">
    <source>
        <dbReference type="ARBA" id="ARBA00023169"/>
    </source>
</evidence>
<evidence type="ECO:0000313" key="7">
    <source>
        <dbReference type="Proteomes" id="UP000183987"/>
    </source>
</evidence>
<dbReference type="RefSeq" id="WP_072858860.1">
    <property type="nucleotide sequence ID" value="NZ_FQUE01000019.1"/>
</dbReference>
<sequence length="305" mass="34336">MIDAVITWVDGSDPVHLSKRERFQDPSAHPDASGQLRFASSGEIRFSVLSLLKFCPFVRCIHIVTDEQRPFELGSLPDSGKINYVDHKDIYSDHADLLPVFSSRSIEAMIHRIPDLAERFIYLNDDIFIGRPMQPTDFFNDDLPVLHGNLKKMPNAILQRLKSKLGRSRPGYKTAQQAAARTVGRHKDYLLVEHQPQPMRRSTVANYYNDKPAALRAQAKHRFRSNAQFSPIGLAHHLEIAAGARIFPPVDIGYIKPGHPTGSALARTMEDLNSDAYSSFCVQSLEAMMPDERATIISGLERRYG</sequence>
<evidence type="ECO:0000313" key="6">
    <source>
        <dbReference type="EMBL" id="SHF89144.1"/>
    </source>
</evidence>